<sequence length="87" mass="9934">MNPGMGLPPAAVHPCRKKFSQIEDPVRDLGELLNRVQRLKCSNGYCQRVDRATGQPEEPITRLFENERGLWELVTARNDSLLNKFIV</sequence>
<reference evidence="1" key="1">
    <citation type="submission" date="2021-07" db="EMBL/GenBank/DDBJ databases">
        <authorList>
            <person name="Catto M.A."/>
            <person name="Jacobson A."/>
            <person name="Kennedy G."/>
            <person name="Labadie P."/>
            <person name="Hunt B.G."/>
            <person name="Srinivasan R."/>
        </authorList>
    </citation>
    <scope>NUCLEOTIDE SEQUENCE</scope>
    <source>
        <strain evidence="1">PL_HMW_Pooled</strain>
        <tissue evidence="1">Head</tissue>
    </source>
</reference>
<protein>
    <submittedName>
        <fullName evidence="1">NADH-quinone oxidoreductase subunit D</fullName>
    </submittedName>
</protein>
<comment type="caution">
    <text evidence="1">The sequence shown here is derived from an EMBL/GenBank/DDBJ whole genome shotgun (WGS) entry which is preliminary data.</text>
</comment>
<proteinExistence type="predicted"/>
<reference evidence="1" key="2">
    <citation type="journal article" date="2023" name="BMC Genomics">
        <title>Pest status, molecular evolution, and epigenetic factors derived from the genome assembly of Frankliniella fusca, a thysanopteran phytovirus vector.</title>
        <authorList>
            <person name="Catto M.A."/>
            <person name="Labadie P.E."/>
            <person name="Jacobson A.L."/>
            <person name="Kennedy G.G."/>
            <person name="Srinivasan R."/>
            <person name="Hunt B.G."/>
        </authorList>
    </citation>
    <scope>NUCLEOTIDE SEQUENCE</scope>
    <source>
        <strain evidence="1">PL_HMW_Pooled</strain>
    </source>
</reference>
<dbReference type="EMBL" id="JAHWGI010001058">
    <property type="protein sequence ID" value="KAK3922013.1"/>
    <property type="molecule type" value="Genomic_DNA"/>
</dbReference>
<evidence type="ECO:0000313" key="1">
    <source>
        <dbReference type="EMBL" id="KAK3922013.1"/>
    </source>
</evidence>
<accession>A0AAE1HIY7</accession>
<organism evidence="1 2">
    <name type="scientific">Frankliniella fusca</name>
    <dbReference type="NCBI Taxonomy" id="407009"/>
    <lineage>
        <taxon>Eukaryota</taxon>
        <taxon>Metazoa</taxon>
        <taxon>Ecdysozoa</taxon>
        <taxon>Arthropoda</taxon>
        <taxon>Hexapoda</taxon>
        <taxon>Insecta</taxon>
        <taxon>Pterygota</taxon>
        <taxon>Neoptera</taxon>
        <taxon>Paraneoptera</taxon>
        <taxon>Thysanoptera</taxon>
        <taxon>Terebrantia</taxon>
        <taxon>Thripoidea</taxon>
        <taxon>Thripidae</taxon>
        <taxon>Frankliniella</taxon>
    </lineage>
</organism>
<keyword evidence="2" id="KW-1185">Reference proteome</keyword>
<evidence type="ECO:0000313" key="2">
    <source>
        <dbReference type="Proteomes" id="UP001219518"/>
    </source>
</evidence>
<name>A0AAE1HIY7_9NEOP</name>
<dbReference type="Proteomes" id="UP001219518">
    <property type="component" value="Unassembled WGS sequence"/>
</dbReference>
<gene>
    <name evidence="1" type="ORF">KUF71_011189</name>
</gene>
<dbReference type="AlphaFoldDB" id="A0AAE1HIY7"/>